<protein>
    <submittedName>
        <fullName evidence="1">Uncharacterized protein</fullName>
    </submittedName>
</protein>
<evidence type="ECO:0000313" key="2">
    <source>
        <dbReference type="Proteomes" id="UP000054477"/>
    </source>
</evidence>
<keyword evidence="2" id="KW-1185">Reference proteome</keyword>
<gene>
    <name evidence="1" type="ORF">K443DRAFT_522226</name>
</gene>
<reference evidence="2" key="2">
    <citation type="submission" date="2015-01" db="EMBL/GenBank/DDBJ databases">
        <title>Evolutionary Origins and Diversification of the Mycorrhizal Mutualists.</title>
        <authorList>
            <consortium name="DOE Joint Genome Institute"/>
            <consortium name="Mycorrhizal Genomics Consortium"/>
            <person name="Kohler A."/>
            <person name="Kuo A."/>
            <person name="Nagy L.G."/>
            <person name="Floudas D."/>
            <person name="Copeland A."/>
            <person name="Barry K.W."/>
            <person name="Cichocki N."/>
            <person name="Veneault-Fourrey C."/>
            <person name="LaButti K."/>
            <person name="Lindquist E.A."/>
            <person name="Lipzen A."/>
            <person name="Lundell T."/>
            <person name="Morin E."/>
            <person name="Murat C."/>
            <person name="Riley R."/>
            <person name="Ohm R."/>
            <person name="Sun H."/>
            <person name="Tunlid A."/>
            <person name="Henrissat B."/>
            <person name="Grigoriev I.V."/>
            <person name="Hibbett D.S."/>
            <person name="Martin F."/>
        </authorList>
    </citation>
    <scope>NUCLEOTIDE SEQUENCE [LARGE SCALE GENOMIC DNA]</scope>
    <source>
        <strain evidence="2">LaAM-08-1</strain>
    </source>
</reference>
<name>A0A0C9WLZ2_9AGAR</name>
<sequence>NYTRSNVVLNHHRSRQLYAYHLATIRAPPIQVQFSLCMLSALPGTRICLVPVLETRLSVQPLMKDKLSSEHSFRGVRGYRIWNI</sequence>
<accession>A0A0C9WLZ2</accession>
<dbReference type="HOGENOM" id="CLU_2533629_0_0_1"/>
<organism evidence="1 2">
    <name type="scientific">Laccaria amethystina LaAM-08-1</name>
    <dbReference type="NCBI Taxonomy" id="1095629"/>
    <lineage>
        <taxon>Eukaryota</taxon>
        <taxon>Fungi</taxon>
        <taxon>Dikarya</taxon>
        <taxon>Basidiomycota</taxon>
        <taxon>Agaricomycotina</taxon>
        <taxon>Agaricomycetes</taxon>
        <taxon>Agaricomycetidae</taxon>
        <taxon>Agaricales</taxon>
        <taxon>Agaricineae</taxon>
        <taxon>Hydnangiaceae</taxon>
        <taxon>Laccaria</taxon>
    </lineage>
</organism>
<evidence type="ECO:0000313" key="1">
    <source>
        <dbReference type="EMBL" id="KIJ90725.1"/>
    </source>
</evidence>
<dbReference type="EMBL" id="KN839122">
    <property type="protein sequence ID" value="KIJ90725.1"/>
    <property type="molecule type" value="Genomic_DNA"/>
</dbReference>
<reference evidence="1 2" key="1">
    <citation type="submission" date="2014-04" db="EMBL/GenBank/DDBJ databases">
        <authorList>
            <consortium name="DOE Joint Genome Institute"/>
            <person name="Kuo A."/>
            <person name="Kohler A."/>
            <person name="Nagy L.G."/>
            <person name="Floudas D."/>
            <person name="Copeland A."/>
            <person name="Barry K.W."/>
            <person name="Cichocki N."/>
            <person name="Veneault-Fourrey C."/>
            <person name="LaButti K."/>
            <person name="Lindquist E.A."/>
            <person name="Lipzen A."/>
            <person name="Lundell T."/>
            <person name="Morin E."/>
            <person name="Murat C."/>
            <person name="Sun H."/>
            <person name="Tunlid A."/>
            <person name="Henrissat B."/>
            <person name="Grigoriev I.V."/>
            <person name="Hibbett D.S."/>
            <person name="Martin F."/>
            <person name="Nordberg H.P."/>
            <person name="Cantor M.N."/>
            <person name="Hua S.X."/>
        </authorList>
    </citation>
    <scope>NUCLEOTIDE SEQUENCE [LARGE SCALE GENOMIC DNA]</scope>
    <source>
        <strain evidence="1 2">LaAM-08-1</strain>
    </source>
</reference>
<dbReference type="AlphaFoldDB" id="A0A0C9WLZ2"/>
<proteinExistence type="predicted"/>
<dbReference type="Proteomes" id="UP000054477">
    <property type="component" value="Unassembled WGS sequence"/>
</dbReference>
<feature type="non-terminal residue" evidence="1">
    <location>
        <position position="1"/>
    </location>
</feature>